<organism evidence="2 3">
    <name type="scientific">Durusdinium trenchii</name>
    <dbReference type="NCBI Taxonomy" id="1381693"/>
    <lineage>
        <taxon>Eukaryota</taxon>
        <taxon>Sar</taxon>
        <taxon>Alveolata</taxon>
        <taxon>Dinophyceae</taxon>
        <taxon>Suessiales</taxon>
        <taxon>Symbiodiniaceae</taxon>
        <taxon>Durusdinium</taxon>
    </lineage>
</organism>
<feature type="non-terminal residue" evidence="2">
    <location>
        <position position="148"/>
    </location>
</feature>
<reference evidence="2 3" key="1">
    <citation type="submission" date="2024-02" db="EMBL/GenBank/DDBJ databases">
        <authorList>
            <person name="Chen Y."/>
            <person name="Shah S."/>
            <person name="Dougan E. K."/>
            <person name="Thang M."/>
            <person name="Chan C."/>
        </authorList>
    </citation>
    <scope>NUCLEOTIDE SEQUENCE [LARGE SCALE GENOMIC DNA]</scope>
</reference>
<evidence type="ECO:0000313" key="3">
    <source>
        <dbReference type="Proteomes" id="UP001642464"/>
    </source>
</evidence>
<sequence length="148" mass="16147">CHALSRKAACHGARLSWQGQHASHKNGAGGSCQGRRRRGLPVHRTGRRDEEGRRQRSLCRGQLRAGSHLLHGSDRHGAHWLQGPPGVLLEPCLCALQAGAAPGGARGRRRLHQRGPFLLQGPLSPRPCPARPQALPRGLHLLHHRARN</sequence>
<feature type="region of interest" description="Disordered" evidence="1">
    <location>
        <begin position="18"/>
        <end position="56"/>
    </location>
</feature>
<accession>A0ABP0L0N5</accession>
<gene>
    <name evidence="2" type="ORF">SCF082_LOCUS20037</name>
</gene>
<feature type="non-terminal residue" evidence="2">
    <location>
        <position position="1"/>
    </location>
</feature>
<dbReference type="EMBL" id="CAXAMM010013862">
    <property type="protein sequence ID" value="CAK9032357.1"/>
    <property type="molecule type" value="Genomic_DNA"/>
</dbReference>
<dbReference type="Proteomes" id="UP001642464">
    <property type="component" value="Unassembled WGS sequence"/>
</dbReference>
<evidence type="ECO:0000313" key="2">
    <source>
        <dbReference type="EMBL" id="CAK9032357.1"/>
    </source>
</evidence>
<protein>
    <submittedName>
        <fullName evidence="2">Stress-induced-phosphoprotein 1 (STI1) (Hsc70/Hsp90-organizing protein) (Hop)</fullName>
    </submittedName>
</protein>
<comment type="caution">
    <text evidence="2">The sequence shown here is derived from an EMBL/GenBank/DDBJ whole genome shotgun (WGS) entry which is preliminary data.</text>
</comment>
<evidence type="ECO:0000256" key="1">
    <source>
        <dbReference type="SAM" id="MobiDB-lite"/>
    </source>
</evidence>
<proteinExistence type="predicted"/>
<feature type="compositionally biased region" description="Basic residues" evidence="1">
    <location>
        <begin position="34"/>
        <end position="46"/>
    </location>
</feature>
<keyword evidence="3" id="KW-1185">Reference proteome</keyword>
<name>A0ABP0L0N5_9DINO</name>